<dbReference type="Gene3D" id="2.40.170.20">
    <property type="entry name" value="TonB-dependent receptor, beta-barrel domain"/>
    <property type="match status" value="1"/>
</dbReference>
<keyword evidence="2 7" id="KW-0813">Transport</keyword>
<organism evidence="9 10">
    <name type="scientific">Chitinophaga jiangningensis</name>
    <dbReference type="NCBI Taxonomy" id="1419482"/>
    <lineage>
        <taxon>Bacteria</taxon>
        <taxon>Pseudomonadati</taxon>
        <taxon>Bacteroidota</taxon>
        <taxon>Chitinophagia</taxon>
        <taxon>Chitinophagales</taxon>
        <taxon>Chitinophagaceae</taxon>
        <taxon>Chitinophaga</taxon>
    </lineage>
</organism>
<comment type="subcellular location">
    <subcellularLocation>
        <location evidence="1 7">Cell outer membrane</location>
        <topology evidence="1 7">Multi-pass membrane protein</topology>
    </subcellularLocation>
</comment>
<dbReference type="Proteomes" id="UP000184420">
    <property type="component" value="Unassembled WGS sequence"/>
</dbReference>
<gene>
    <name evidence="9" type="ORF">SAMN05444266_102556</name>
</gene>
<evidence type="ECO:0000313" key="10">
    <source>
        <dbReference type="Proteomes" id="UP000184420"/>
    </source>
</evidence>
<dbReference type="SMART" id="SM00965">
    <property type="entry name" value="STN"/>
    <property type="match status" value="1"/>
</dbReference>
<dbReference type="InterPro" id="IPR012910">
    <property type="entry name" value="Plug_dom"/>
</dbReference>
<dbReference type="InterPro" id="IPR037066">
    <property type="entry name" value="Plug_dom_sf"/>
</dbReference>
<dbReference type="Pfam" id="PF07660">
    <property type="entry name" value="STN"/>
    <property type="match status" value="1"/>
</dbReference>
<evidence type="ECO:0000256" key="5">
    <source>
        <dbReference type="ARBA" id="ARBA00023136"/>
    </source>
</evidence>
<dbReference type="AlphaFoldDB" id="A0A1M6YZU4"/>
<name>A0A1M6YZU4_9BACT</name>
<evidence type="ECO:0000259" key="8">
    <source>
        <dbReference type="SMART" id="SM00965"/>
    </source>
</evidence>
<evidence type="ECO:0000313" key="9">
    <source>
        <dbReference type="EMBL" id="SHL23635.1"/>
    </source>
</evidence>
<evidence type="ECO:0000256" key="4">
    <source>
        <dbReference type="ARBA" id="ARBA00022692"/>
    </source>
</evidence>
<dbReference type="NCBIfam" id="TIGR04057">
    <property type="entry name" value="SusC_RagA_signa"/>
    <property type="match status" value="1"/>
</dbReference>
<evidence type="ECO:0000256" key="6">
    <source>
        <dbReference type="ARBA" id="ARBA00023237"/>
    </source>
</evidence>
<accession>A0A1M6YZU4</accession>
<keyword evidence="10" id="KW-1185">Reference proteome</keyword>
<dbReference type="GO" id="GO:0009279">
    <property type="term" value="C:cell outer membrane"/>
    <property type="evidence" value="ECO:0007669"/>
    <property type="project" value="UniProtKB-SubCell"/>
</dbReference>
<keyword evidence="3 7" id="KW-1134">Transmembrane beta strand</keyword>
<keyword evidence="5 7" id="KW-0472">Membrane</keyword>
<reference evidence="9 10" key="1">
    <citation type="submission" date="2016-11" db="EMBL/GenBank/DDBJ databases">
        <authorList>
            <person name="Jaros S."/>
            <person name="Januszkiewicz K."/>
            <person name="Wedrychowicz H."/>
        </authorList>
    </citation>
    <scope>NUCLEOTIDE SEQUENCE [LARGE SCALE GENOMIC DNA]</scope>
    <source>
        <strain evidence="9 10">DSM 27406</strain>
    </source>
</reference>
<dbReference type="STRING" id="1419482.SAMN05444266_102556"/>
<dbReference type="SUPFAM" id="SSF49464">
    <property type="entry name" value="Carboxypeptidase regulatory domain-like"/>
    <property type="match status" value="1"/>
</dbReference>
<dbReference type="OrthoDB" id="1094723at2"/>
<dbReference type="InterPro" id="IPR036942">
    <property type="entry name" value="Beta-barrel_TonB_sf"/>
</dbReference>
<feature type="domain" description="Secretin/TonB short N-terminal" evidence="8">
    <location>
        <begin position="76"/>
        <end position="127"/>
    </location>
</feature>
<evidence type="ECO:0000256" key="2">
    <source>
        <dbReference type="ARBA" id="ARBA00022448"/>
    </source>
</evidence>
<dbReference type="InterPro" id="IPR039426">
    <property type="entry name" value="TonB-dep_rcpt-like"/>
</dbReference>
<dbReference type="EMBL" id="FRBL01000002">
    <property type="protein sequence ID" value="SHL23635.1"/>
    <property type="molecule type" value="Genomic_DNA"/>
</dbReference>
<dbReference type="NCBIfam" id="TIGR04056">
    <property type="entry name" value="OMP_RagA_SusC"/>
    <property type="match status" value="1"/>
</dbReference>
<dbReference type="InterPro" id="IPR008969">
    <property type="entry name" value="CarboxyPept-like_regulatory"/>
</dbReference>
<evidence type="ECO:0000256" key="1">
    <source>
        <dbReference type="ARBA" id="ARBA00004571"/>
    </source>
</evidence>
<dbReference type="PROSITE" id="PS52016">
    <property type="entry name" value="TONB_DEPENDENT_REC_3"/>
    <property type="match status" value="1"/>
</dbReference>
<dbReference type="InterPro" id="IPR011662">
    <property type="entry name" value="Secretin/TonB_short_N"/>
</dbReference>
<evidence type="ECO:0000256" key="3">
    <source>
        <dbReference type="ARBA" id="ARBA00022452"/>
    </source>
</evidence>
<protein>
    <submittedName>
        <fullName evidence="9">TonB-linked outer membrane protein, SusC/RagA family</fullName>
    </submittedName>
</protein>
<dbReference type="SUPFAM" id="SSF56935">
    <property type="entry name" value="Porins"/>
    <property type="match status" value="1"/>
</dbReference>
<evidence type="ECO:0000256" key="7">
    <source>
        <dbReference type="PROSITE-ProRule" id="PRU01360"/>
    </source>
</evidence>
<dbReference type="Pfam" id="PF13715">
    <property type="entry name" value="CarbopepD_reg_2"/>
    <property type="match status" value="1"/>
</dbReference>
<dbReference type="Gene3D" id="2.170.130.10">
    <property type="entry name" value="TonB-dependent receptor, plug domain"/>
    <property type="match status" value="1"/>
</dbReference>
<dbReference type="Gene3D" id="2.60.40.1120">
    <property type="entry name" value="Carboxypeptidase-like, regulatory domain"/>
    <property type="match status" value="1"/>
</dbReference>
<keyword evidence="4 7" id="KW-0812">Transmembrane</keyword>
<keyword evidence="6 7" id="KW-0998">Cell outer membrane</keyword>
<dbReference type="InterPro" id="IPR023996">
    <property type="entry name" value="TonB-dep_OMP_SusC/RagA"/>
</dbReference>
<comment type="similarity">
    <text evidence="7">Belongs to the TonB-dependent receptor family.</text>
</comment>
<proteinExistence type="inferred from homology"/>
<dbReference type="Pfam" id="PF07715">
    <property type="entry name" value="Plug"/>
    <property type="match status" value="1"/>
</dbReference>
<dbReference type="InterPro" id="IPR023997">
    <property type="entry name" value="TonB-dep_OMP_SusC/RagA_CS"/>
</dbReference>
<sequence length="1134" mass="126136">MQLLAKGKAVPPGITESRRHFLNIRQIGRIMKLTSCLLLFFALHISAKTMGQRITIEARAARLESVFEEIKLQTGYTFVYRDDLMAQSRKVDLHLQDATLKEVLEVCFKNQPFTYSITQNTVVLRKKDEEPPAPVPVPVQQEVIIRGKVTDEKGEPIPGASIAVAGQSMGVATRTDGSFELKTDQDNVQLQISSIGFKTQTIHASSKSVVRITLKTTDQSLSQVVVTGMFTRNKNSFAGSTAVYSGEQLKTVSNNNVVQALRTLDPSFLVMENNIAGSNPNVLPTIELRGQSAISSNNLRDQFAGDPNQPLFILDGFEATLRQIVDLDINRIASITILKDAASTAIYGSRAANGVVVVETIRAGAGKVTMTYTSDLSVDAPDLSSYNMMNAREKLEFEKLAGRYIANGVFDGAMDQYLYYDSLYSRRLQDVERGVNTYWLNEPVRTGITQRHSLYAGGGSGPVTFDAGGSYRKVQGVMKGSGRNEWSGRLTLGYRTGKVNISNSTFISGYTSAESPYGTFSTWVNTNPYYEKLPAYEPYLDKTRNKTNANTNNLWVKNPMYAVALGNYDKNKSLNITNNLGLTADVTDALRISGALQLATTNTVNEVYTSPRDLAFAQTDPSKKGTYANAKTSSFNYAAWLMLTYYKMLGQHMINANVRSDISENKNQLESYRLEGFPNTANGNPRFAFNYAQGSLPYYVTNISRKNKILASVNYSYDNRYSVDGTIAYDGSTSFGTANKYSPFYSVGARWNLAKEGFLKNTTWISQLSLRTNFGVTGNQNFNAFSSVSTYVYNGAAYVNTVGLNLATKGNVNLQWQNTAEKSAGIDAGFFGGRLKLTLDYYEKRTSPLVIAVSLPASTGLSNYPFNAGTLTTKGQEFKVSYSVIANQQKGITWTLSATGSHYTSRYSDLDKYLGAVNDKLRASNSLVQYRDGYAPDDIWAVPSLGIDPSTGREIFLKKDGTQTYDYDYKDRIVVGNSRPQLQGVLSSYLSVKNFQLNLSCRYIQGQDAFNSALYDKVENISFDKMANYNQDKRALYERWKKPGDVTQFKGVSIYDKSYMSSRFMQEENTFSLESASLTYTFRDKAWLRSMHLANIRLMGMTNELFRISTIKRERGISYPYARTFSFTLSASLL</sequence>